<accession>A0A6J5N810</accession>
<organism evidence="1">
    <name type="scientific">uncultured Caudovirales phage</name>
    <dbReference type="NCBI Taxonomy" id="2100421"/>
    <lineage>
        <taxon>Viruses</taxon>
        <taxon>Duplodnaviria</taxon>
        <taxon>Heunggongvirae</taxon>
        <taxon>Uroviricota</taxon>
        <taxon>Caudoviricetes</taxon>
        <taxon>Peduoviridae</taxon>
        <taxon>Maltschvirus</taxon>
        <taxon>Maltschvirus maltsch</taxon>
    </lineage>
</organism>
<name>A0A6J5N810_9CAUD</name>
<evidence type="ECO:0000313" key="1">
    <source>
        <dbReference type="EMBL" id="CAB4153220.1"/>
    </source>
</evidence>
<reference evidence="1" key="1">
    <citation type="submission" date="2020-04" db="EMBL/GenBank/DDBJ databases">
        <authorList>
            <person name="Chiriac C."/>
            <person name="Salcher M."/>
            <person name="Ghai R."/>
            <person name="Kavagutti S V."/>
        </authorList>
    </citation>
    <scope>NUCLEOTIDE SEQUENCE</scope>
</reference>
<protein>
    <recommendedName>
        <fullName evidence="2">Bacteriophage P22, Gp10, DNA-stabilising</fullName>
    </recommendedName>
</protein>
<evidence type="ECO:0008006" key="2">
    <source>
        <dbReference type="Google" id="ProtNLM"/>
    </source>
</evidence>
<dbReference type="EMBL" id="LR796581">
    <property type="protein sequence ID" value="CAB4153220.1"/>
    <property type="molecule type" value="Genomic_DNA"/>
</dbReference>
<sequence>MKASIPFVGASYQARSLNVDAQRAINCFVEMDNASPRAPVALYGTPGLRKIATAPSGLGCRGAITQSGYAWLVIGGYVYKMDGSYNLTLVGSIGTTTGQIGIASNGAEILVVDGSAGYIIDVNLSTVTQITDPDFPSGVKRAAYQDGYFIVTGDNSQSFYISQLLDGGTWDGLDFASAEGSPDSTVGCISDHRELWLFGSDSAEVWVNTGNVDFPFERSGNTFIEHGCAAAGSINKLDNTVFWLGADDRGFGIVWRANGYTPMRVSTHAVETAIGGYTTIEDAFSFTYQQEGHSFYVLTFPTANATWVYDAATQLWHERAYRDLNTGTLSEWRASAHCVLNNDHIVGDIEDGRIYVLDLDYFTDDTDPILRLRASQTQSQLQNRLFYKTLQIDMETGVGLTTGQGSAPLLMMRYSSDGGHTWSNYKEQTVGAAGAYGARCLFNRLGAGRNRAWEISMTDPIKFVVLGAFVDAEAGIS</sequence>
<gene>
    <name evidence="1" type="ORF">UFOVP607_57</name>
</gene>
<proteinExistence type="predicted"/>